<dbReference type="SMART" id="SM01219">
    <property type="entry name" value="Frataxin_Cyay"/>
    <property type="match status" value="1"/>
</dbReference>
<dbReference type="GO" id="GO:0051537">
    <property type="term" value="F:2 iron, 2 sulfur cluster binding"/>
    <property type="evidence" value="ECO:0007669"/>
    <property type="project" value="TreeGrafter"/>
</dbReference>
<dbReference type="GO" id="GO:0006879">
    <property type="term" value="P:intracellular iron ion homeostasis"/>
    <property type="evidence" value="ECO:0007669"/>
    <property type="project" value="TreeGrafter"/>
</dbReference>
<dbReference type="GO" id="GO:0016226">
    <property type="term" value="P:iron-sulfur cluster assembly"/>
    <property type="evidence" value="ECO:0007669"/>
    <property type="project" value="InterPro"/>
</dbReference>
<dbReference type="PANTHER" id="PTHR16821:SF2">
    <property type="entry name" value="FRATAXIN, MITOCHONDRIAL"/>
    <property type="match status" value="1"/>
</dbReference>
<dbReference type="SUPFAM" id="SSF55387">
    <property type="entry name" value="Frataxin/Nqo15-like"/>
    <property type="match status" value="1"/>
</dbReference>
<name>A0AAT9G6J5_9RICK</name>
<dbReference type="NCBIfam" id="TIGR03421">
    <property type="entry name" value="FeS_CyaY"/>
    <property type="match status" value="1"/>
</dbReference>
<accession>A0AAT9G6J5</accession>
<dbReference type="PROSITE" id="PS01344">
    <property type="entry name" value="FRATAXIN_1"/>
    <property type="match status" value="1"/>
</dbReference>
<evidence type="ECO:0000256" key="2">
    <source>
        <dbReference type="ARBA" id="ARBA00023004"/>
    </source>
</evidence>
<dbReference type="InterPro" id="IPR036524">
    <property type="entry name" value="Frataxin/CyaY_sf"/>
</dbReference>
<dbReference type="GO" id="GO:0008199">
    <property type="term" value="F:ferric iron binding"/>
    <property type="evidence" value="ECO:0007669"/>
    <property type="project" value="InterPro"/>
</dbReference>
<protein>
    <submittedName>
        <fullName evidence="3">Iron donor protein CyaY</fullName>
    </submittedName>
</protein>
<dbReference type="EMBL" id="AP029170">
    <property type="protein sequence ID" value="BFD45441.1"/>
    <property type="molecule type" value="Genomic_DNA"/>
</dbReference>
<gene>
    <name evidence="3" type="primary">cyaY</name>
    <name evidence="3" type="ORF">DMENIID0002_00870</name>
</gene>
<keyword evidence="2" id="KW-0408">Iron</keyword>
<sequence length="103" mass="11632">MDNTEFAKLAEKTISLIADTIEVEDKNCLIDIDFQGDILTLTTNQGVFVINKHSAAKEIWLSSPISGPYHFYYVAGKWKSKSSDDLVVILEQELKINMINCSY</sequence>
<organism evidence="3">
    <name type="scientific">Candidatus Tisiphia endosymbiont of Sergentomyia squamirostris</name>
    <dbReference type="NCBI Taxonomy" id="3113639"/>
    <lineage>
        <taxon>Bacteria</taxon>
        <taxon>Pseudomonadati</taxon>
        <taxon>Pseudomonadota</taxon>
        <taxon>Alphaproteobacteria</taxon>
        <taxon>Rickettsiales</taxon>
        <taxon>Rickettsiaceae</taxon>
        <taxon>Rickettsieae</taxon>
        <taxon>Candidatus Tisiphia</taxon>
    </lineage>
</organism>
<evidence type="ECO:0000313" key="3">
    <source>
        <dbReference type="EMBL" id="BFD45441.1"/>
    </source>
</evidence>
<dbReference type="GO" id="GO:0008198">
    <property type="term" value="F:ferrous iron binding"/>
    <property type="evidence" value="ECO:0007669"/>
    <property type="project" value="TreeGrafter"/>
</dbReference>
<dbReference type="PROSITE" id="PS50810">
    <property type="entry name" value="FRATAXIN_2"/>
    <property type="match status" value="1"/>
</dbReference>
<dbReference type="Gene3D" id="3.30.920.10">
    <property type="entry name" value="Frataxin/CyaY"/>
    <property type="match status" value="1"/>
</dbReference>
<dbReference type="PANTHER" id="PTHR16821">
    <property type="entry name" value="FRATAXIN"/>
    <property type="match status" value="1"/>
</dbReference>
<dbReference type="InterPro" id="IPR002908">
    <property type="entry name" value="Frataxin/CyaY"/>
</dbReference>
<comment type="similarity">
    <text evidence="1">Belongs to the frataxin family.</text>
</comment>
<dbReference type="InterPro" id="IPR020895">
    <property type="entry name" value="Frataxin_CS"/>
</dbReference>
<dbReference type="GO" id="GO:0004322">
    <property type="term" value="F:ferroxidase activity"/>
    <property type="evidence" value="ECO:0007669"/>
    <property type="project" value="TreeGrafter"/>
</dbReference>
<proteinExistence type="inferred from homology"/>
<reference evidence="3" key="1">
    <citation type="submission" date="2024-01" db="EMBL/GenBank/DDBJ databases">
        <title>Sequencing the genomes of a sandfly, Sergentomyia squamirostris, and its two endosymbionts.</title>
        <authorList>
            <person name="Itokawa K."/>
            <person name="Sanjoba C."/>
        </authorList>
    </citation>
    <scope>NUCLEOTIDE SEQUENCE</scope>
    <source>
        <strain evidence="3">RiSSQ</strain>
    </source>
</reference>
<dbReference type="GO" id="GO:0034986">
    <property type="term" value="F:iron chaperone activity"/>
    <property type="evidence" value="ECO:0007669"/>
    <property type="project" value="TreeGrafter"/>
</dbReference>
<evidence type="ECO:0000256" key="1">
    <source>
        <dbReference type="ARBA" id="ARBA00008183"/>
    </source>
</evidence>
<dbReference type="AlphaFoldDB" id="A0AAT9G6J5"/>
<dbReference type="Pfam" id="PF01491">
    <property type="entry name" value="Frataxin_Cyay"/>
    <property type="match status" value="1"/>
</dbReference>
<dbReference type="GO" id="GO:0005737">
    <property type="term" value="C:cytoplasm"/>
    <property type="evidence" value="ECO:0007669"/>
    <property type="project" value="UniProtKB-ARBA"/>
</dbReference>